<dbReference type="NCBIfam" id="TIGR00350">
    <property type="entry name" value="lytR_cpsA_psr"/>
    <property type="match status" value="1"/>
</dbReference>
<accession>A0ABU4VLM7</accession>
<dbReference type="Gene3D" id="3.40.630.190">
    <property type="entry name" value="LCP protein"/>
    <property type="match status" value="1"/>
</dbReference>
<evidence type="ECO:0000256" key="1">
    <source>
        <dbReference type="ARBA" id="ARBA00006068"/>
    </source>
</evidence>
<keyword evidence="5" id="KW-1185">Reference proteome</keyword>
<dbReference type="Proteomes" id="UP001277761">
    <property type="component" value="Unassembled WGS sequence"/>
</dbReference>
<organism evidence="4 5">
    <name type="scientific">Patulibacter brassicae</name>
    <dbReference type="NCBI Taxonomy" id="1705717"/>
    <lineage>
        <taxon>Bacteria</taxon>
        <taxon>Bacillati</taxon>
        <taxon>Actinomycetota</taxon>
        <taxon>Thermoleophilia</taxon>
        <taxon>Solirubrobacterales</taxon>
        <taxon>Patulibacteraceae</taxon>
        <taxon>Patulibacter</taxon>
    </lineage>
</organism>
<dbReference type="InterPro" id="IPR050922">
    <property type="entry name" value="LytR/CpsA/Psr_CW_biosynth"/>
</dbReference>
<gene>
    <name evidence="4" type="ORF">SK069_14210</name>
</gene>
<evidence type="ECO:0000259" key="3">
    <source>
        <dbReference type="Pfam" id="PF03816"/>
    </source>
</evidence>
<evidence type="ECO:0000313" key="5">
    <source>
        <dbReference type="Proteomes" id="UP001277761"/>
    </source>
</evidence>
<evidence type="ECO:0000313" key="4">
    <source>
        <dbReference type="EMBL" id="MDX8152757.1"/>
    </source>
</evidence>
<comment type="caution">
    <text evidence="4">The sequence shown here is derived from an EMBL/GenBank/DDBJ whole genome shotgun (WGS) entry which is preliminary data.</text>
</comment>
<comment type="similarity">
    <text evidence="1">Belongs to the LytR/CpsA/Psr (LCP) family.</text>
</comment>
<dbReference type="PANTHER" id="PTHR33392:SF6">
    <property type="entry name" value="POLYISOPRENYL-TEICHOIC ACID--PEPTIDOGLYCAN TEICHOIC ACID TRANSFERASE TAGU"/>
    <property type="match status" value="1"/>
</dbReference>
<dbReference type="InterPro" id="IPR004474">
    <property type="entry name" value="LytR_CpsA_psr"/>
</dbReference>
<dbReference type="EMBL" id="JAXAVX010000008">
    <property type="protein sequence ID" value="MDX8152757.1"/>
    <property type="molecule type" value="Genomic_DNA"/>
</dbReference>
<dbReference type="PANTHER" id="PTHR33392">
    <property type="entry name" value="POLYISOPRENYL-TEICHOIC ACID--PEPTIDOGLYCAN TEICHOIC ACID TRANSFERASE TAGU"/>
    <property type="match status" value="1"/>
</dbReference>
<feature type="region of interest" description="Disordered" evidence="2">
    <location>
        <begin position="321"/>
        <end position="371"/>
    </location>
</feature>
<proteinExistence type="inferred from homology"/>
<feature type="domain" description="Cell envelope-related transcriptional attenuator" evidence="3">
    <location>
        <begin position="87"/>
        <end position="239"/>
    </location>
</feature>
<dbReference type="RefSeq" id="WP_319954913.1">
    <property type="nucleotide sequence ID" value="NZ_JAXAVX010000008.1"/>
</dbReference>
<evidence type="ECO:0000256" key="2">
    <source>
        <dbReference type="SAM" id="MobiDB-lite"/>
    </source>
</evidence>
<feature type="compositionally biased region" description="Basic residues" evidence="2">
    <location>
        <begin position="342"/>
        <end position="358"/>
    </location>
</feature>
<reference evidence="4 5" key="1">
    <citation type="submission" date="2023-11" db="EMBL/GenBank/DDBJ databases">
        <authorList>
            <person name="Xu M."/>
            <person name="Jiang T."/>
        </authorList>
    </citation>
    <scope>NUCLEOTIDE SEQUENCE [LARGE SCALE GENOMIC DNA]</scope>
    <source>
        <strain evidence="4 5">SD</strain>
    </source>
</reference>
<protein>
    <submittedName>
        <fullName evidence="4">LCP family protein</fullName>
    </submittedName>
</protein>
<feature type="compositionally biased region" description="Low complexity" evidence="2">
    <location>
        <begin position="331"/>
        <end position="341"/>
    </location>
</feature>
<sequence length="508" mass="55275">MSEVPPLSRSGRSFLLRLLGAGVVVLVVVATSVAAVVNEGAGDIEDALRSSQDANVDVDGSARGEPQTLLLVGDDHRFGSGEGNRTRADTMLLVRLNPEEKVTTMLSLPRDLLISPPGSPNVKLNSAFTKGPQNLMRKLRQLLSSPGERFRINHYVSIRFTAFSKAVNELGCLYADIDWTYFNDNNPPRGSREPYAAIDVPSGYQRLCGEDALSFVRYRHGDTDKVREARQQTFLADARAQVSTGKLISDRDGLLEAIAPLLTTDPQLKKRRELLRLANLALSVSGGATKRIELDVTDAGDNSSYRASPAALRRAARQFLHPGTVGEPGVTSSSSSSSAGRSSRRSTKARRAARRRARATPATIQASDAGPQLGRQLQQKLAELPVLAPTRARAGATYDEAATHAYDIASPGGKLYPWPAYRIVVDLPGLGQRYGIQGTTWRDPPLLKLPGSKERLGGRTFTVQYDGRRIRRIVLRTSRGTYWVANSLTAQLTNAEMRAIARSLAPVR</sequence>
<name>A0ABU4VLM7_9ACTN</name>
<dbReference type="Pfam" id="PF03816">
    <property type="entry name" value="LytR_cpsA_psr"/>
    <property type="match status" value="1"/>
</dbReference>